<dbReference type="SMART" id="SM01271">
    <property type="entry name" value="LSM14"/>
    <property type="match status" value="1"/>
</dbReference>
<dbReference type="CDD" id="cd01736">
    <property type="entry name" value="LSm14_N"/>
    <property type="match status" value="1"/>
</dbReference>
<feature type="domain" description="TFG box profile" evidence="5">
    <location>
        <begin position="428"/>
        <end position="448"/>
    </location>
</feature>
<protein>
    <recommendedName>
        <fullName evidence="9">Lsm14-like N-terminal domain-containing protein</fullName>
    </recommendedName>
</protein>
<evidence type="ECO:0008006" key="9">
    <source>
        <dbReference type="Google" id="ProtNLM"/>
    </source>
</evidence>
<dbReference type="GO" id="GO:0000932">
    <property type="term" value="C:P-body"/>
    <property type="evidence" value="ECO:0007669"/>
    <property type="project" value="TreeGrafter"/>
</dbReference>
<dbReference type="InterPro" id="IPR010920">
    <property type="entry name" value="LSM_dom_sf"/>
</dbReference>
<dbReference type="SMART" id="SM01199">
    <property type="entry name" value="FDF"/>
    <property type="match status" value="1"/>
</dbReference>
<feature type="short sequence motif" description="TFG box" evidence="2">
    <location>
        <begin position="428"/>
        <end position="448"/>
    </location>
</feature>
<dbReference type="EMBL" id="CDMY01000347">
    <property type="protein sequence ID" value="CEM04102.1"/>
    <property type="molecule type" value="Genomic_DNA"/>
</dbReference>
<evidence type="ECO:0000259" key="4">
    <source>
        <dbReference type="PROSITE" id="PS51513"/>
    </source>
</evidence>
<dbReference type="InterPro" id="IPR025609">
    <property type="entry name" value="Lsm14-like_N"/>
</dbReference>
<dbReference type="InParanoid" id="A0A0G4EZ97"/>
<dbReference type="VEuPathDB" id="CryptoDB:Vbra_8535"/>
<feature type="compositionally biased region" description="Pro residues" evidence="3">
    <location>
        <begin position="257"/>
        <end position="273"/>
    </location>
</feature>
<dbReference type="PROSITE" id="PS51513">
    <property type="entry name" value="FFD"/>
    <property type="match status" value="1"/>
</dbReference>
<dbReference type="PANTHER" id="PTHR13586:SF0">
    <property type="entry name" value="TRAILER HITCH, ISOFORM H"/>
    <property type="match status" value="1"/>
</dbReference>
<feature type="domain" description="Sm" evidence="6">
    <location>
        <begin position="4"/>
        <end position="86"/>
    </location>
</feature>
<organism evidence="7 8">
    <name type="scientific">Vitrella brassicaformis (strain CCMP3155)</name>
    <dbReference type="NCBI Taxonomy" id="1169540"/>
    <lineage>
        <taxon>Eukaryota</taxon>
        <taxon>Sar</taxon>
        <taxon>Alveolata</taxon>
        <taxon>Colpodellida</taxon>
        <taxon>Vitrellaceae</taxon>
        <taxon>Vitrella</taxon>
    </lineage>
</organism>
<feature type="compositionally biased region" description="Polar residues" evidence="3">
    <location>
        <begin position="354"/>
        <end position="366"/>
    </location>
</feature>
<dbReference type="InterPro" id="IPR025768">
    <property type="entry name" value="TFG_box"/>
</dbReference>
<feature type="short sequence motif" description="FFD box" evidence="1">
    <location>
        <begin position="404"/>
        <end position="419"/>
    </location>
</feature>
<dbReference type="InterPro" id="IPR047575">
    <property type="entry name" value="Sm"/>
</dbReference>
<feature type="domain" description="FFD box profile" evidence="4">
    <location>
        <begin position="404"/>
        <end position="419"/>
    </location>
</feature>
<feature type="region of interest" description="Disordered" evidence="3">
    <location>
        <begin position="350"/>
        <end position="376"/>
    </location>
</feature>
<name>A0A0G4EZ97_VITBC</name>
<evidence type="ECO:0000256" key="1">
    <source>
        <dbReference type="PROSITE-ProRule" id="PRU00846"/>
    </source>
</evidence>
<evidence type="ECO:0000313" key="8">
    <source>
        <dbReference type="Proteomes" id="UP000041254"/>
    </source>
</evidence>
<evidence type="ECO:0000259" key="5">
    <source>
        <dbReference type="PROSITE" id="PS51536"/>
    </source>
</evidence>
<dbReference type="GO" id="GO:0033962">
    <property type="term" value="P:P-body assembly"/>
    <property type="evidence" value="ECO:0007669"/>
    <property type="project" value="TreeGrafter"/>
</dbReference>
<dbReference type="Pfam" id="PF12701">
    <property type="entry name" value="LSM14"/>
    <property type="match status" value="1"/>
</dbReference>
<dbReference type="PANTHER" id="PTHR13586">
    <property type="entry name" value="SCD6 PROTEIN-RELATED"/>
    <property type="match status" value="1"/>
</dbReference>
<evidence type="ECO:0000256" key="2">
    <source>
        <dbReference type="PROSITE-ProRule" id="PRU00869"/>
    </source>
</evidence>
<feature type="compositionally biased region" description="Pro residues" evidence="3">
    <location>
        <begin position="219"/>
        <end position="234"/>
    </location>
</feature>
<dbReference type="GO" id="GO:0003729">
    <property type="term" value="F:mRNA binding"/>
    <property type="evidence" value="ECO:0007669"/>
    <property type="project" value="TreeGrafter"/>
</dbReference>
<dbReference type="OrthoDB" id="21539at2759"/>
<feature type="compositionally biased region" description="Low complexity" evidence="3">
    <location>
        <begin position="139"/>
        <end position="158"/>
    </location>
</feature>
<evidence type="ECO:0000256" key="3">
    <source>
        <dbReference type="SAM" id="MobiDB-lite"/>
    </source>
</evidence>
<proteinExistence type="predicted"/>
<dbReference type="InterPro" id="IPR025761">
    <property type="entry name" value="FFD_box"/>
</dbReference>
<feature type="compositionally biased region" description="Polar residues" evidence="3">
    <location>
        <begin position="97"/>
        <end position="119"/>
    </location>
</feature>
<dbReference type="STRING" id="1169540.A0A0G4EZ97"/>
<dbReference type="SUPFAM" id="SSF50182">
    <property type="entry name" value="Sm-like ribonucleoproteins"/>
    <property type="match status" value="1"/>
</dbReference>
<feature type="region of interest" description="Disordered" evidence="3">
    <location>
        <begin position="84"/>
        <end position="306"/>
    </location>
</feature>
<accession>A0A0G4EZ97</accession>
<evidence type="ECO:0000259" key="6">
    <source>
        <dbReference type="PROSITE" id="PS52002"/>
    </source>
</evidence>
<keyword evidence="8" id="KW-1185">Reference proteome</keyword>
<reference evidence="7 8" key="1">
    <citation type="submission" date="2014-11" db="EMBL/GenBank/DDBJ databases">
        <authorList>
            <person name="Zhu J."/>
            <person name="Qi W."/>
            <person name="Song R."/>
        </authorList>
    </citation>
    <scope>NUCLEOTIDE SEQUENCE [LARGE SCALE GENOMIC DNA]</scope>
</reference>
<dbReference type="PROSITE" id="PS52002">
    <property type="entry name" value="SM"/>
    <property type="match status" value="1"/>
</dbReference>
<dbReference type="PROSITE" id="PS51536">
    <property type="entry name" value="TFG"/>
    <property type="match status" value="1"/>
</dbReference>
<dbReference type="Proteomes" id="UP000041254">
    <property type="component" value="Unassembled WGS sequence"/>
</dbReference>
<dbReference type="InterPro" id="IPR019050">
    <property type="entry name" value="FDF_dom"/>
</dbReference>
<feature type="region of interest" description="Disordered" evidence="3">
    <location>
        <begin position="506"/>
        <end position="553"/>
    </location>
</feature>
<sequence length="553" mass="58125">MSGGSGSADLPYIGSKISLITTANIRYTGYLHTINTEDSTVKLENVQAHGTEGRPAPYSVPPSGEVYANVVFNGRDIKDLTVCDSEHSPTSRPGAATYSNRQQQQRNTEQPTWQQQSVYGNVAGPSSSSSGGGGGGMYQQQRGAGDGRPAAAAAAARPNEPRIMQLGGGNQGPLLHRDNAPASHHSTTTVSDAPYSHSPTAAGVTPAISRAGSANAQHPPMPQPQPQPQRPPPGYGGYANQAPDGPGPFAAAYGGRPVPPPPSYPSYPAPPAPFAFDQPAPAPGAGQPRVGAGMPGGEGGSDVPLFPVGELPAQPNIFTRTEMESKGEYDFERENLKFEQMRAKSDVKLEETNLPESRSASGSYVQSPPFPSSSAVAAAAAQNHASMYPHMGRGGQETVADVVGGYSKTSFFDTISCEASQRTRFPDSLRLDRNKERVLNVETFGPSAASLSVRPFSGYGYTSNRNYRPYGHQQPRGRYVYTLQTPQGIKRYGPPDLVDRANAADFRSQNAPPPGYGQRGPQSPTAGPFSQPHPAAAPAAAAGLTHFQSGGMN</sequence>
<gene>
    <name evidence="7" type="ORF">Vbra_8535</name>
</gene>
<dbReference type="AlphaFoldDB" id="A0A0G4EZ97"/>
<feature type="compositionally biased region" description="Low complexity" evidence="3">
    <location>
        <begin position="274"/>
        <end position="292"/>
    </location>
</feature>
<evidence type="ECO:0000313" key="7">
    <source>
        <dbReference type="EMBL" id="CEM04102.1"/>
    </source>
</evidence>
<dbReference type="GO" id="GO:0034063">
    <property type="term" value="P:stress granule assembly"/>
    <property type="evidence" value="ECO:0007669"/>
    <property type="project" value="TreeGrafter"/>
</dbReference>
<dbReference type="Gene3D" id="2.30.30.100">
    <property type="match status" value="1"/>
</dbReference>